<dbReference type="RefSeq" id="WP_122102493.1">
    <property type="nucleotide sequence ID" value="NZ_RFLY01000024.1"/>
</dbReference>
<accession>A0A3M2HK35</accession>
<organism evidence="2 3">
    <name type="scientific">Solilutibacter pythonis</name>
    <dbReference type="NCBI Taxonomy" id="2483112"/>
    <lineage>
        <taxon>Bacteria</taxon>
        <taxon>Pseudomonadati</taxon>
        <taxon>Pseudomonadota</taxon>
        <taxon>Gammaproteobacteria</taxon>
        <taxon>Lysobacterales</taxon>
        <taxon>Lysobacteraceae</taxon>
        <taxon>Solilutibacter</taxon>
    </lineage>
</organism>
<evidence type="ECO:0000256" key="1">
    <source>
        <dbReference type="SAM" id="Phobius"/>
    </source>
</evidence>
<feature type="transmembrane region" description="Helical" evidence="1">
    <location>
        <begin position="94"/>
        <end position="112"/>
    </location>
</feature>
<keyword evidence="3" id="KW-1185">Reference proteome</keyword>
<feature type="transmembrane region" description="Helical" evidence="1">
    <location>
        <begin position="154"/>
        <end position="180"/>
    </location>
</feature>
<dbReference type="OrthoDB" id="7446256at2"/>
<keyword evidence="1" id="KW-1133">Transmembrane helix</keyword>
<dbReference type="EMBL" id="RFLY01000024">
    <property type="protein sequence ID" value="RMH87749.1"/>
    <property type="molecule type" value="Genomic_DNA"/>
</dbReference>
<keyword evidence="1" id="KW-0472">Membrane</keyword>
<dbReference type="AlphaFoldDB" id="A0A3M2HK35"/>
<gene>
    <name evidence="2" type="ORF">EBB59_12550</name>
</gene>
<sequence>MTAALCVVLSKRFLDGDVMGSEVSSAYAMQGATLEPACAMRAGIDTTIVANAFAAAKTWMDQHFALFTLMSLPVEALGFKWAFRRFREINYPEWLVIVSFLTTQTFVLWSLSAPLQRMWPGIRQWSFLVAVGYNLFSLVRCFRDYPRWKSLLRGLLGFAYFNLAIALVTVAAIIVLMVMAMR</sequence>
<keyword evidence="1" id="KW-0812">Transmembrane</keyword>
<evidence type="ECO:0000313" key="2">
    <source>
        <dbReference type="EMBL" id="RMH87749.1"/>
    </source>
</evidence>
<reference evidence="2 3" key="1">
    <citation type="submission" date="2018-10" db="EMBL/GenBank/DDBJ databases">
        <title>Proposal of Lysobacter pythonis sp. nov. isolated from royal pythons (Python regius).</title>
        <authorList>
            <person name="Hans-Juergen B."/>
            <person name="Huptas C."/>
            <person name="Sandra B."/>
            <person name="Igor L."/>
            <person name="Joachim S."/>
            <person name="Siegfried S."/>
            <person name="Mareike W."/>
            <person name="Peter K."/>
        </authorList>
    </citation>
    <scope>NUCLEOTIDE SEQUENCE [LARGE SCALE GENOMIC DNA]</scope>
    <source>
        <strain evidence="2 3">4284/11</strain>
    </source>
</reference>
<dbReference type="Proteomes" id="UP000275012">
    <property type="component" value="Unassembled WGS sequence"/>
</dbReference>
<proteinExistence type="predicted"/>
<comment type="caution">
    <text evidence="2">The sequence shown here is derived from an EMBL/GenBank/DDBJ whole genome shotgun (WGS) entry which is preliminary data.</text>
</comment>
<name>A0A3M2HK35_9GAMM</name>
<feature type="transmembrane region" description="Helical" evidence="1">
    <location>
        <begin position="124"/>
        <end position="142"/>
    </location>
</feature>
<protein>
    <submittedName>
        <fullName evidence="2">Uncharacterized protein</fullName>
    </submittedName>
</protein>
<evidence type="ECO:0000313" key="3">
    <source>
        <dbReference type="Proteomes" id="UP000275012"/>
    </source>
</evidence>